<dbReference type="AlphaFoldDB" id="A0A5P8W5N1"/>
<proteinExistence type="predicted"/>
<feature type="domain" description="HTH cro/C1-type" evidence="1">
    <location>
        <begin position="38"/>
        <end position="92"/>
    </location>
</feature>
<evidence type="ECO:0000259" key="1">
    <source>
        <dbReference type="PROSITE" id="PS50943"/>
    </source>
</evidence>
<reference evidence="2 3" key="1">
    <citation type="submission" date="2019-10" db="EMBL/GenBank/DDBJ databases">
        <title>Genomic and transcriptomic insights into the perfect genentic adaptation of a filamentous nitrogen-fixing cyanobacterium to rice fields.</title>
        <authorList>
            <person name="Chen Z."/>
        </authorList>
    </citation>
    <scope>NUCLEOTIDE SEQUENCE [LARGE SCALE GENOMIC DNA]</scope>
    <source>
        <strain evidence="2">CCNUC1</strain>
    </source>
</reference>
<dbReference type="KEGG" id="nsh:GXM_05545"/>
<dbReference type="SMART" id="SM00530">
    <property type="entry name" value="HTH_XRE"/>
    <property type="match status" value="1"/>
</dbReference>
<dbReference type="Gene3D" id="1.10.260.40">
    <property type="entry name" value="lambda repressor-like DNA-binding domains"/>
    <property type="match status" value="1"/>
</dbReference>
<sequence>MTSNTISWDSIRDEVLADPEVKAEYDALESEFQCAKQVIALRKASGLNQRDFAKLVGIKQPQLARIESGKQVPKIETLAKLARSAGYDVEIRFVAPKGKRSHKVEPLRISAKELV</sequence>
<protein>
    <submittedName>
        <fullName evidence="2">XRE family transcriptional regulator</fullName>
    </submittedName>
</protein>
<dbReference type="RefSeq" id="WP_104908183.1">
    <property type="nucleotide sequence ID" value="NZ_CP045226.1"/>
</dbReference>
<organism evidence="2 3">
    <name type="scientific">Nostoc sphaeroides CCNUC1</name>
    <dbReference type="NCBI Taxonomy" id="2653204"/>
    <lineage>
        <taxon>Bacteria</taxon>
        <taxon>Bacillati</taxon>
        <taxon>Cyanobacteriota</taxon>
        <taxon>Cyanophyceae</taxon>
        <taxon>Nostocales</taxon>
        <taxon>Nostocaceae</taxon>
        <taxon>Nostoc</taxon>
    </lineage>
</organism>
<dbReference type="PROSITE" id="PS50943">
    <property type="entry name" value="HTH_CROC1"/>
    <property type="match status" value="1"/>
</dbReference>
<dbReference type="GO" id="GO:0003677">
    <property type="term" value="F:DNA binding"/>
    <property type="evidence" value="ECO:0007669"/>
    <property type="project" value="InterPro"/>
</dbReference>
<dbReference type="CDD" id="cd00093">
    <property type="entry name" value="HTH_XRE"/>
    <property type="match status" value="1"/>
</dbReference>
<dbReference type="InterPro" id="IPR001387">
    <property type="entry name" value="Cro/C1-type_HTH"/>
</dbReference>
<dbReference type="SUPFAM" id="SSF47413">
    <property type="entry name" value="lambda repressor-like DNA-binding domains"/>
    <property type="match status" value="1"/>
</dbReference>
<keyword evidence="3" id="KW-1185">Reference proteome</keyword>
<gene>
    <name evidence="2" type="ORF">GXM_05545</name>
</gene>
<name>A0A5P8W5N1_9NOSO</name>
<evidence type="ECO:0000313" key="3">
    <source>
        <dbReference type="Proteomes" id="UP000326678"/>
    </source>
</evidence>
<dbReference type="EMBL" id="CP045226">
    <property type="protein sequence ID" value="QFS48053.1"/>
    <property type="molecule type" value="Genomic_DNA"/>
</dbReference>
<dbReference type="Pfam" id="PF01381">
    <property type="entry name" value="HTH_3"/>
    <property type="match status" value="1"/>
</dbReference>
<accession>A0A5P8W5N1</accession>
<evidence type="ECO:0000313" key="2">
    <source>
        <dbReference type="EMBL" id="QFS48053.1"/>
    </source>
</evidence>
<dbReference type="Proteomes" id="UP000326678">
    <property type="component" value="Chromosome Gxm1"/>
</dbReference>
<dbReference type="InterPro" id="IPR010982">
    <property type="entry name" value="Lambda_DNA-bd_dom_sf"/>
</dbReference>